<reference evidence="5" key="1">
    <citation type="submission" date="2015-08" db="UniProtKB">
        <authorList>
            <consortium name="WormBaseParasite"/>
        </authorList>
    </citation>
    <scope>IDENTIFICATION</scope>
</reference>
<dbReference type="Proteomes" id="UP000035681">
    <property type="component" value="Unplaced"/>
</dbReference>
<dbReference type="SUPFAM" id="SSF54236">
    <property type="entry name" value="Ubiquitin-like"/>
    <property type="match status" value="1"/>
</dbReference>
<name>A0A0K0DVS0_STRER</name>
<evidence type="ECO:0000313" key="5">
    <source>
        <dbReference type="WBParaSite" id="SSTP_0000133600.1"/>
    </source>
</evidence>
<evidence type="ECO:0000256" key="2">
    <source>
        <dbReference type="RuleBase" id="RU361190"/>
    </source>
</evidence>
<dbReference type="Pfam" id="PF11976">
    <property type="entry name" value="Rad60-SLD"/>
    <property type="match status" value="1"/>
</dbReference>
<evidence type="ECO:0000259" key="3">
    <source>
        <dbReference type="PROSITE" id="PS50053"/>
    </source>
</evidence>
<keyword evidence="4" id="KW-1185">Reference proteome</keyword>
<comment type="subcellular location">
    <subcellularLocation>
        <location evidence="2">Nucleus</location>
    </subcellularLocation>
</comment>
<feature type="domain" description="Ubiquitin-like" evidence="3">
    <location>
        <begin position="29"/>
        <end position="104"/>
    </location>
</feature>
<dbReference type="PANTHER" id="PTHR10562">
    <property type="entry name" value="SMALL UBIQUITIN-RELATED MODIFIER"/>
    <property type="match status" value="1"/>
</dbReference>
<organism evidence="5">
    <name type="scientific">Strongyloides stercoralis</name>
    <name type="common">Threadworm</name>
    <dbReference type="NCBI Taxonomy" id="6248"/>
    <lineage>
        <taxon>Eukaryota</taxon>
        <taxon>Metazoa</taxon>
        <taxon>Ecdysozoa</taxon>
        <taxon>Nematoda</taxon>
        <taxon>Chromadorea</taxon>
        <taxon>Rhabditida</taxon>
        <taxon>Tylenchina</taxon>
        <taxon>Panagrolaimomorpha</taxon>
        <taxon>Strongyloidoidea</taxon>
        <taxon>Strongyloididae</taxon>
        <taxon>Strongyloides</taxon>
    </lineage>
</organism>
<dbReference type="GO" id="GO:0005634">
    <property type="term" value="C:nucleus"/>
    <property type="evidence" value="ECO:0007669"/>
    <property type="project" value="UniProtKB-SubCell"/>
</dbReference>
<proteinExistence type="inferred from homology"/>
<dbReference type="PROSITE" id="PS50053">
    <property type="entry name" value="UBIQUITIN_2"/>
    <property type="match status" value="1"/>
</dbReference>
<evidence type="ECO:0000313" key="4">
    <source>
        <dbReference type="Proteomes" id="UP000035681"/>
    </source>
</evidence>
<dbReference type="SMART" id="SM00213">
    <property type="entry name" value="UBQ"/>
    <property type="match status" value="1"/>
</dbReference>
<accession>A0A0K0DVS0</accession>
<keyword evidence="2" id="KW-0833">Ubl conjugation pathway</keyword>
<dbReference type="AlphaFoldDB" id="A0A0K0DVS0"/>
<dbReference type="WBParaSite" id="TCONS_00006081.p1">
    <property type="protein sequence ID" value="TCONS_00006081.p1"/>
    <property type="gene ID" value="XLOC_004261"/>
</dbReference>
<protein>
    <recommendedName>
        <fullName evidence="2">Small ubiquitin-related modifier</fullName>
        <shortName evidence="2">SUMO</shortName>
    </recommendedName>
</protein>
<dbReference type="STRING" id="6248.A0A0K0DVS0"/>
<comment type="similarity">
    <text evidence="1 2">Belongs to the ubiquitin family. SUMO subfamily.</text>
</comment>
<sequence>MSDKEKTPDNSLSNNTASSAALDNEEDFIRLRVMGQASNEVHFKVKKTTTMAKLKKTYADRMGVSPNSLRFLFDGKRIENTDTPKSLEMDQDDVIEVYTEQVGGFC</sequence>
<dbReference type="Gene3D" id="3.10.20.90">
    <property type="entry name" value="Phosphatidylinositol 3-kinase Catalytic Subunit, Chain A, domain 1"/>
    <property type="match status" value="1"/>
</dbReference>
<dbReference type="InterPro" id="IPR000626">
    <property type="entry name" value="Ubiquitin-like_dom"/>
</dbReference>
<dbReference type="InterPro" id="IPR022617">
    <property type="entry name" value="Rad60/SUMO-like_dom"/>
</dbReference>
<dbReference type="WBParaSite" id="SSTP_0000133600.1">
    <property type="protein sequence ID" value="SSTP_0000133600.1"/>
    <property type="gene ID" value="SSTP_0000133600"/>
</dbReference>
<keyword evidence="2" id="KW-0539">Nucleus</keyword>
<dbReference type="InterPro" id="IPR029071">
    <property type="entry name" value="Ubiquitin-like_domsf"/>
</dbReference>
<evidence type="ECO:0000256" key="1">
    <source>
        <dbReference type="ARBA" id="ARBA00009185"/>
    </source>
</evidence>